<keyword evidence="7 21" id="KW-0349">Heme</keyword>
<dbReference type="Pfam" id="PF00141">
    <property type="entry name" value="peroxidase"/>
    <property type="match status" value="1"/>
</dbReference>
<reference evidence="23" key="2">
    <citation type="journal article" date="2024" name="Plant">
        <title>Genomic evolution and insights into agronomic trait innovations of Sesamum species.</title>
        <authorList>
            <person name="Miao H."/>
            <person name="Wang L."/>
            <person name="Qu L."/>
            <person name="Liu H."/>
            <person name="Sun Y."/>
            <person name="Le M."/>
            <person name="Wang Q."/>
            <person name="Wei S."/>
            <person name="Zheng Y."/>
            <person name="Lin W."/>
            <person name="Duan Y."/>
            <person name="Cao H."/>
            <person name="Xiong S."/>
            <person name="Wang X."/>
            <person name="Wei L."/>
            <person name="Li C."/>
            <person name="Ma Q."/>
            <person name="Ju M."/>
            <person name="Zhao R."/>
            <person name="Li G."/>
            <person name="Mu C."/>
            <person name="Tian Q."/>
            <person name="Mei H."/>
            <person name="Zhang T."/>
            <person name="Gao T."/>
            <person name="Zhang H."/>
        </authorList>
    </citation>
    <scope>NUCLEOTIDE SEQUENCE</scope>
    <source>
        <strain evidence="23">KEN8</strain>
    </source>
</reference>
<accession>A0AAW2N171</accession>
<dbReference type="EMBL" id="JACGWM010000012">
    <property type="protein sequence ID" value="KAL0337414.1"/>
    <property type="molecule type" value="Genomic_DNA"/>
</dbReference>
<dbReference type="InterPro" id="IPR000823">
    <property type="entry name" value="Peroxidase_pln"/>
</dbReference>
<dbReference type="GO" id="GO:0005576">
    <property type="term" value="C:extracellular region"/>
    <property type="evidence" value="ECO:0007669"/>
    <property type="project" value="UniProtKB-SubCell"/>
</dbReference>
<feature type="binding site" evidence="18">
    <location>
        <position position="88"/>
    </location>
    <ligand>
        <name>Ca(2+)</name>
        <dbReference type="ChEBI" id="CHEBI:29108"/>
        <label>1</label>
    </ligand>
</feature>
<keyword evidence="5 21" id="KW-0964">Secreted</keyword>
<dbReference type="PROSITE" id="PS00436">
    <property type="entry name" value="PEROXIDASE_2"/>
    <property type="match status" value="1"/>
</dbReference>
<comment type="caution">
    <text evidence="23">The sequence shown here is derived from an EMBL/GenBank/DDBJ whole genome shotgun (WGS) entry which is preliminary data.</text>
</comment>
<dbReference type="PRINTS" id="PR00458">
    <property type="entry name" value="PEROXIDASE"/>
</dbReference>
<keyword evidence="6 21" id="KW-0575">Peroxidase</keyword>
<dbReference type="InterPro" id="IPR019794">
    <property type="entry name" value="Peroxidases_AS"/>
</dbReference>
<evidence type="ECO:0000256" key="15">
    <source>
        <dbReference type="ARBA" id="ARBA00023324"/>
    </source>
</evidence>
<dbReference type="GO" id="GO:0020037">
    <property type="term" value="F:heme binding"/>
    <property type="evidence" value="ECO:0007669"/>
    <property type="project" value="UniProtKB-UniRule"/>
</dbReference>
<dbReference type="GO" id="GO:0046872">
    <property type="term" value="F:metal ion binding"/>
    <property type="evidence" value="ECO:0007669"/>
    <property type="project" value="UniProtKB-UniRule"/>
</dbReference>
<feature type="domain" description="Plant heme peroxidase family profile" evidence="22">
    <location>
        <begin position="28"/>
        <end position="335"/>
    </location>
</feature>
<feature type="binding site" evidence="18">
    <location>
        <position position="77"/>
    </location>
    <ligand>
        <name>Ca(2+)</name>
        <dbReference type="ChEBI" id="CHEBI:29108"/>
        <label>1</label>
    </ligand>
</feature>
<dbReference type="Gene3D" id="1.10.420.10">
    <property type="entry name" value="Peroxidase, domain 2"/>
    <property type="match status" value="1"/>
</dbReference>
<dbReference type="PROSITE" id="PS00435">
    <property type="entry name" value="PEROXIDASE_1"/>
    <property type="match status" value="1"/>
</dbReference>
<feature type="disulfide bond" evidence="20">
    <location>
        <begin position="71"/>
        <end position="76"/>
    </location>
</feature>
<feature type="binding site" evidence="18">
    <location>
        <position position="73"/>
    </location>
    <ligand>
        <name>Ca(2+)</name>
        <dbReference type="ChEBI" id="CHEBI:29108"/>
        <label>1</label>
    </ligand>
</feature>
<feature type="binding site" evidence="18">
    <location>
        <position position="75"/>
    </location>
    <ligand>
        <name>Ca(2+)</name>
        <dbReference type="ChEBI" id="CHEBI:29108"/>
        <label>1</label>
    </ligand>
</feature>
<keyword evidence="10 18" id="KW-0106">Calcium</keyword>
<feature type="binding site" evidence="18">
    <location>
        <position position="258"/>
    </location>
    <ligand>
        <name>Ca(2+)</name>
        <dbReference type="ChEBI" id="CHEBI:29108"/>
        <label>2</label>
    </ligand>
</feature>
<dbReference type="FunFam" id="1.10.420.10:FF:000010">
    <property type="entry name" value="Peroxidase"/>
    <property type="match status" value="1"/>
</dbReference>
<dbReference type="SUPFAM" id="SSF48113">
    <property type="entry name" value="Heme-dependent peroxidases"/>
    <property type="match status" value="1"/>
</dbReference>
<evidence type="ECO:0000256" key="17">
    <source>
        <dbReference type="PIRSR" id="PIRSR600823-2"/>
    </source>
</evidence>
<comment type="catalytic activity">
    <reaction evidence="1 21">
        <text>2 a phenolic donor + H2O2 = 2 a phenolic radical donor + 2 H2O</text>
        <dbReference type="Rhea" id="RHEA:56136"/>
        <dbReference type="ChEBI" id="CHEBI:15377"/>
        <dbReference type="ChEBI" id="CHEBI:16240"/>
        <dbReference type="ChEBI" id="CHEBI:139520"/>
        <dbReference type="ChEBI" id="CHEBI:139521"/>
        <dbReference type="EC" id="1.11.1.7"/>
    </reaction>
</comment>
<dbReference type="GO" id="GO:0042744">
    <property type="term" value="P:hydrogen peroxide catabolic process"/>
    <property type="evidence" value="ECO:0007669"/>
    <property type="project" value="UniProtKB-KW"/>
</dbReference>
<comment type="subcellular location">
    <subcellularLocation>
        <location evidence="21">Secreted</location>
    </subcellularLocation>
</comment>
<gene>
    <name evidence="23" type="ORF">Scaly_2016500</name>
</gene>
<evidence type="ECO:0000256" key="10">
    <source>
        <dbReference type="ARBA" id="ARBA00022837"/>
    </source>
</evidence>
<dbReference type="InterPro" id="IPR019793">
    <property type="entry name" value="Peroxidases_heam-ligand_BS"/>
</dbReference>
<proteinExistence type="inferred from homology"/>
<evidence type="ECO:0000256" key="18">
    <source>
        <dbReference type="PIRSR" id="PIRSR600823-3"/>
    </source>
</evidence>
<feature type="binding site" evidence="18">
    <location>
        <position position="250"/>
    </location>
    <ligand>
        <name>Ca(2+)</name>
        <dbReference type="ChEBI" id="CHEBI:29108"/>
        <label>2</label>
    </ligand>
</feature>
<keyword evidence="13 20" id="KW-1015">Disulfide bond</keyword>
<dbReference type="InterPro" id="IPR002016">
    <property type="entry name" value="Haem_peroxidase"/>
</dbReference>
<evidence type="ECO:0000259" key="22">
    <source>
        <dbReference type="PROSITE" id="PS50873"/>
    </source>
</evidence>
<evidence type="ECO:0000256" key="7">
    <source>
        <dbReference type="ARBA" id="ARBA00022617"/>
    </source>
</evidence>
<evidence type="ECO:0000256" key="16">
    <source>
        <dbReference type="PIRSR" id="PIRSR600823-1"/>
    </source>
</evidence>
<comment type="cofactor">
    <cofactor evidence="18 21">
        <name>heme b</name>
        <dbReference type="ChEBI" id="CHEBI:60344"/>
    </cofactor>
    <text evidence="18 21">Binds 1 heme b (iron(II)-protoporphyrin IX) group per subunit.</text>
</comment>
<evidence type="ECO:0000256" key="8">
    <source>
        <dbReference type="ARBA" id="ARBA00022723"/>
    </source>
</evidence>
<dbReference type="PRINTS" id="PR00461">
    <property type="entry name" value="PLPEROXIDASE"/>
</dbReference>
<feature type="disulfide bond" evidence="20">
    <location>
        <begin position="38"/>
        <end position="114"/>
    </location>
</feature>
<evidence type="ECO:0000256" key="12">
    <source>
        <dbReference type="ARBA" id="ARBA00023004"/>
    </source>
</evidence>
<evidence type="ECO:0000256" key="13">
    <source>
        <dbReference type="ARBA" id="ARBA00023157"/>
    </source>
</evidence>
<dbReference type="CDD" id="cd00693">
    <property type="entry name" value="secretory_peroxidase"/>
    <property type="match status" value="1"/>
</dbReference>
<comment type="similarity">
    <text evidence="3">Belongs to the peroxidase family. Ascorbate peroxidase subfamily.</text>
</comment>
<dbReference type="GO" id="GO:0006979">
    <property type="term" value="P:response to oxidative stress"/>
    <property type="evidence" value="ECO:0007669"/>
    <property type="project" value="UniProtKB-UniRule"/>
</dbReference>
<evidence type="ECO:0000256" key="14">
    <source>
        <dbReference type="ARBA" id="ARBA00023180"/>
    </source>
</evidence>
<evidence type="ECO:0000256" key="11">
    <source>
        <dbReference type="ARBA" id="ARBA00023002"/>
    </source>
</evidence>
<evidence type="ECO:0000256" key="3">
    <source>
        <dbReference type="ARBA" id="ARBA00006873"/>
    </source>
</evidence>
<evidence type="ECO:0000256" key="21">
    <source>
        <dbReference type="RuleBase" id="RU362060"/>
    </source>
</evidence>
<evidence type="ECO:0000256" key="5">
    <source>
        <dbReference type="ARBA" id="ARBA00022525"/>
    </source>
</evidence>
<evidence type="ECO:0000256" key="4">
    <source>
        <dbReference type="ARBA" id="ARBA00012313"/>
    </source>
</evidence>
<keyword evidence="8 18" id="KW-0479">Metal-binding</keyword>
<evidence type="ECO:0000256" key="20">
    <source>
        <dbReference type="PIRSR" id="PIRSR600823-5"/>
    </source>
</evidence>
<name>A0AAW2N171_9LAMI</name>
<feature type="binding site" evidence="18">
    <location>
        <position position="79"/>
    </location>
    <ligand>
        <name>Ca(2+)</name>
        <dbReference type="ChEBI" id="CHEBI:29108"/>
        <label>1</label>
    </ligand>
</feature>
<organism evidence="23">
    <name type="scientific">Sesamum calycinum</name>
    <dbReference type="NCBI Taxonomy" id="2727403"/>
    <lineage>
        <taxon>Eukaryota</taxon>
        <taxon>Viridiplantae</taxon>
        <taxon>Streptophyta</taxon>
        <taxon>Embryophyta</taxon>
        <taxon>Tracheophyta</taxon>
        <taxon>Spermatophyta</taxon>
        <taxon>Magnoliopsida</taxon>
        <taxon>eudicotyledons</taxon>
        <taxon>Gunneridae</taxon>
        <taxon>Pentapetalae</taxon>
        <taxon>asterids</taxon>
        <taxon>lamiids</taxon>
        <taxon>Lamiales</taxon>
        <taxon>Pedaliaceae</taxon>
        <taxon>Sesamum</taxon>
    </lineage>
</organism>
<keyword evidence="9 21" id="KW-0732">Signal</keyword>
<dbReference type="FunFam" id="1.10.520.10:FF:000008">
    <property type="entry name" value="Peroxidase"/>
    <property type="match status" value="1"/>
</dbReference>
<dbReference type="PANTHER" id="PTHR31235">
    <property type="entry name" value="PEROXIDASE 25-RELATED"/>
    <property type="match status" value="1"/>
</dbReference>
<feature type="active site" description="Proton acceptor" evidence="16">
    <location>
        <position position="69"/>
    </location>
</feature>
<feature type="chain" id="PRO_5043096644" description="Peroxidase" evidence="21">
    <location>
        <begin position="26"/>
        <end position="335"/>
    </location>
</feature>
<evidence type="ECO:0000256" key="9">
    <source>
        <dbReference type="ARBA" id="ARBA00022729"/>
    </source>
</evidence>
<feature type="disulfide bond" evidence="20">
    <location>
        <begin position="205"/>
        <end position="237"/>
    </location>
</feature>
<feature type="binding site" evidence="18">
    <location>
        <position position="199"/>
    </location>
    <ligand>
        <name>Ca(2+)</name>
        <dbReference type="ChEBI" id="CHEBI:29108"/>
        <label>2</label>
    </ligand>
</feature>
<feature type="disulfide bond" evidence="20">
    <location>
        <begin position="120"/>
        <end position="331"/>
    </location>
</feature>
<keyword evidence="14" id="KW-0325">Glycoprotein</keyword>
<dbReference type="InterPro" id="IPR033905">
    <property type="entry name" value="Secretory_peroxidase"/>
</dbReference>
<evidence type="ECO:0000256" key="1">
    <source>
        <dbReference type="ARBA" id="ARBA00000189"/>
    </source>
</evidence>
<dbReference type="EC" id="1.11.1.7" evidence="4 21"/>
<feature type="signal peptide" evidence="21">
    <location>
        <begin position="1"/>
        <end position="25"/>
    </location>
</feature>
<feature type="binding site" evidence="18">
    <location>
        <position position="70"/>
    </location>
    <ligand>
        <name>Ca(2+)</name>
        <dbReference type="ChEBI" id="CHEBI:29108"/>
        <label>1</label>
    </ligand>
</feature>
<dbReference type="GO" id="GO:0140825">
    <property type="term" value="F:lactoperoxidase activity"/>
    <property type="evidence" value="ECO:0007669"/>
    <property type="project" value="UniProtKB-EC"/>
</dbReference>
<comment type="similarity">
    <text evidence="21">Belongs to the peroxidase family. Classical plant (class III) peroxidase subfamily.</text>
</comment>
<evidence type="ECO:0000256" key="6">
    <source>
        <dbReference type="ARBA" id="ARBA00022559"/>
    </source>
</evidence>
<evidence type="ECO:0000256" key="19">
    <source>
        <dbReference type="PIRSR" id="PIRSR600823-4"/>
    </source>
</evidence>
<keyword evidence="15 21" id="KW-0376">Hydrogen peroxide</keyword>
<comment type="cofactor">
    <cofactor evidence="18 21">
        <name>Ca(2+)</name>
        <dbReference type="ChEBI" id="CHEBI:29108"/>
    </cofactor>
    <text evidence="18 21">Binds 2 calcium ions per subunit.</text>
</comment>
<evidence type="ECO:0000313" key="23">
    <source>
        <dbReference type="EMBL" id="KAL0337414.1"/>
    </source>
</evidence>
<protein>
    <recommendedName>
        <fullName evidence="4 21">Peroxidase</fullName>
        <ecNumber evidence="4 21">1.11.1.7</ecNumber>
    </recommendedName>
</protein>
<dbReference type="PROSITE" id="PS50873">
    <property type="entry name" value="PEROXIDASE_4"/>
    <property type="match status" value="1"/>
</dbReference>
<feature type="binding site" evidence="17">
    <location>
        <position position="168"/>
    </location>
    <ligand>
        <name>substrate</name>
    </ligand>
</feature>
<keyword evidence="11 21" id="KW-0560">Oxidoreductase</keyword>
<comment type="function">
    <text evidence="2">Removal of H(2)O(2), oxidation of toxic reductants, biosynthesis and degradation of lignin, suberization, auxin catabolism, response to environmental stresses such as wounding, pathogen attack and oxidative stress. These functions might be dependent on each isozyme/isoform in each plant tissue.</text>
</comment>
<dbReference type="AlphaFoldDB" id="A0AAW2N171"/>
<reference evidence="23" key="1">
    <citation type="submission" date="2020-06" db="EMBL/GenBank/DDBJ databases">
        <authorList>
            <person name="Li T."/>
            <person name="Hu X."/>
            <person name="Zhang T."/>
            <person name="Song X."/>
            <person name="Zhang H."/>
            <person name="Dai N."/>
            <person name="Sheng W."/>
            <person name="Hou X."/>
            <person name="Wei L."/>
        </authorList>
    </citation>
    <scope>NUCLEOTIDE SEQUENCE</scope>
    <source>
        <strain evidence="23">KEN8</strain>
        <tissue evidence="23">Leaf</tissue>
    </source>
</reference>
<dbReference type="Gene3D" id="1.10.520.10">
    <property type="match status" value="1"/>
</dbReference>
<sequence>MEAQHLFSLFAAVLFMNLMIFPSFGQEALKTGFYSSSCPNAESIVRSTVEAHFNKDPTLAPALLRLHFHDCFVQGCDGSVLIDAASAERKALPNLGLRGFQVIDDAKSQLEATCPGVVSCADVLALAARDAVDLVIDWIFLQRRFKLGVPTGRRDGRISLSSDASTLPSPSDSVAIQRQKFAAKGLNDHDLVTLVGAHTIGQTDCLFFRYRLYNFTATGNADPSINQAFLSQLQSLCPKDRDGSKRVDLDKDSPLKFDVSFFKNVRDGNGILESDQRLWGDASTRRIVDKYAGNVRGLLGFRFDFEFRKAMIKMSSIEVKTGTQGEIRKICSKFN</sequence>
<feature type="binding site" description="axial binding residue" evidence="18">
    <location>
        <position position="198"/>
    </location>
    <ligand>
        <name>heme b</name>
        <dbReference type="ChEBI" id="CHEBI:60344"/>
    </ligand>
    <ligandPart>
        <name>Fe</name>
        <dbReference type="ChEBI" id="CHEBI:18248"/>
    </ligandPart>
</feature>
<evidence type="ECO:0000256" key="2">
    <source>
        <dbReference type="ARBA" id="ARBA00002322"/>
    </source>
</evidence>
<feature type="site" description="Transition state stabilizer" evidence="19">
    <location>
        <position position="65"/>
    </location>
</feature>
<keyword evidence="12 18" id="KW-0408">Iron</keyword>
<dbReference type="InterPro" id="IPR010255">
    <property type="entry name" value="Haem_peroxidase_sf"/>
</dbReference>